<keyword evidence="2" id="KW-0378">Hydrolase</keyword>
<feature type="domain" description="Beta-lactamase-related" evidence="1">
    <location>
        <begin position="13"/>
        <end position="343"/>
    </location>
</feature>
<protein>
    <submittedName>
        <fullName evidence="2">Serine hydrolase</fullName>
    </submittedName>
</protein>
<gene>
    <name evidence="2" type="ORF">GC096_20385</name>
</gene>
<comment type="caution">
    <text evidence="2">The sequence shown here is derived from an EMBL/GenBank/DDBJ whole genome shotgun (WGS) entry which is preliminary data.</text>
</comment>
<keyword evidence="3" id="KW-1185">Reference proteome</keyword>
<evidence type="ECO:0000259" key="1">
    <source>
        <dbReference type="Pfam" id="PF00144"/>
    </source>
</evidence>
<accession>A0ABX1XDC5</accession>
<dbReference type="Pfam" id="PF00144">
    <property type="entry name" value="Beta-lactamase"/>
    <property type="match status" value="1"/>
</dbReference>
<dbReference type="PANTHER" id="PTHR43319">
    <property type="entry name" value="BETA-LACTAMASE-RELATED"/>
    <property type="match status" value="1"/>
</dbReference>
<dbReference type="PANTHER" id="PTHR43319:SF3">
    <property type="entry name" value="BETA-LACTAMASE-RELATED DOMAIN-CONTAINING PROTEIN"/>
    <property type="match status" value="1"/>
</dbReference>
<dbReference type="InterPro" id="IPR001466">
    <property type="entry name" value="Beta-lactam-related"/>
</dbReference>
<dbReference type="InterPro" id="IPR012338">
    <property type="entry name" value="Beta-lactam/transpept-like"/>
</dbReference>
<reference evidence="2 3" key="1">
    <citation type="submission" date="2019-10" db="EMBL/GenBank/DDBJ databases">
        <title>Description of Paenibacillus humi sp. nov.</title>
        <authorList>
            <person name="Carlier A."/>
            <person name="Qi S."/>
        </authorList>
    </citation>
    <scope>NUCLEOTIDE SEQUENCE [LARGE SCALE GENOMIC DNA]</scope>
    <source>
        <strain evidence="2 3">LMG 31461</strain>
    </source>
</reference>
<evidence type="ECO:0000313" key="3">
    <source>
        <dbReference type="Proteomes" id="UP000653578"/>
    </source>
</evidence>
<dbReference type="Gene3D" id="3.40.710.10">
    <property type="entry name" value="DD-peptidase/beta-lactamase superfamily"/>
    <property type="match status" value="1"/>
</dbReference>
<dbReference type="GO" id="GO:0016787">
    <property type="term" value="F:hydrolase activity"/>
    <property type="evidence" value="ECO:0007669"/>
    <property type="project" value="UniProtKB-KW"/>
</dbReference>
<dbReference type="EMBL" id="WHNY01000062">
    <property type="protein sequence ID" value="NOU66401.1"/>
    <property type="molecule type" value="Genomic_DNA"/>
</dbReference>
<sequence length="363" mass="39732">MKDIQKNMEQLLGRMACEGRECGVQLAAYYRGELVVDAWAGSADSHKQEPVKATTLFPVFSTTKGVVATVIHLLADRNKLDYDMKISEIWPEFRVNGKENATIRHALNHTTGIPQMPEGIGLADVVDWDTMRDGVAKLVPQWTPGEHMEYHAITFGWILGEIAQRLDGRSFARIMKEEICDPLGIEDMYVGIPEDVEARVATLEEPAYMQSSTTASGPQAIPSWIYPLHEWMNRSDARKACIPASNGIMTAKAIAKHYAALLPGGVDGIQLLPPARMKIATEPLKLKDEMPLSMSMGYQVGAKDSIMGSRSSIFGHGGYGGSIAFADPDNHLAVGLVNNLYSNNGAGFTIIQELKKMLGISID</sequence>
<proteinExistence type="predicted"/>
<evidence type="ECO:0000313" key="2">
    <source>
        <dbReference type="EMBL" id="NOU66401.1"/>
    </source>
</evidence>
<dbReference type="RefSeq" id="WP_171632759.1">
    <property type="nucleotide sequence ID" value="NZ_WHNY01000062.1"/>
</dbReference>
<dbReference type="SUPFAM" id="SSF56601">
    <property type="entry name" value="beta-lactamase/transpeptidase-like"/>
    <property type="match status" value="1"/>
</dbReference>
<organism evidence="2 3">
    <name type="scientific">Paenibacillus plantarum</name>
    <dbReference type="NCBI Taxonomy" id="2654975"/>
    <lineage>
        <taxon>Bacteria</taxon>
        <taxon>Bacillati</taxon>
        <taxon>Bacillota</taxon>
        <taxon>Bacilli</taxon>
        <taxon>Bacillales</taxon>
        <taxon>Paenibacillaceae</taxon>
        <taxon>Paenibacillus</taxon>
    </lineage>
</organism>
<dbReference type="Proteomes" id="UP000653578">
    <property type="component" value="Unassembled WGS sequence"/>
</dbReference>
<name>A0ABX1XDC5_9BACL</name>
<dbReference type="InterPro" id="IPR052907">
    <property type="entry name" value="Beta-lactamase/esterase"/>
</dbReference>